<reference evidence="1 2" key="1">
    <citation type="journal article" date="2011" name="PLoS Pathog.">
        <title>Endophytic Life Strategies Decoded by Genome and Transcriptome Analyses of the Mutualistic Root Symbiont Piriformospora indica.</title>
        <authorList>
            <person name="Zuccaro A."/>
            <person name="Lahrmann U."/>
            <person name="Guldener U."/>
            <person name="Langen G."/>
            <person name="Pfiffi S."/>
            <person name="Biedenkopf D."/>
            <person name="Wong P."/>
            <person name="Samans B."/>
            <person name="Grimm C."/>
            <person name="Basiewicz M."/>
            <person name="Murat C."/>
            <person name="Martin F."/>
            <person name="Kogel K.H."/>
        </authorList>
    </citation>
    <scope>NUCLEOTIDE SEQUENCE [LARGE SCALE GENOMIC DNA]</scope>
    <source>
        <strain evidence="1 2">DSM 11827</strain>
    </source>
</reference>
<dbReference type="InParanoid" id="G4TTV2"/>
<name>G4TTV2_SERID</name>
<accession>G4TTV2</accession>
<proteinExistence type="predicted"/>
<protein>
    <submittedName>
        <fullName evidence="1">Uncharacterized protein</fullName>
    </submittedName>
</protein>
<organism evidence="1 2">
    <name type="scientific">Serendipita indica (strain DSM 11827)</name>
    <name type="common">Root endophyte fungus</name>
    <name type="synonym">Piriformospora indica</name>
    <dbReference type="NCBI Taxonomy" id="1109443"/>
    <lineage>
        <taxon>Eukaryota</taxon>
        <taxon>Fungi</taxon>
        <taxon>Dikarya</taxon>
        <taxon>Basidiomycota</taxon>
        <taxon>Agaricomycotina</taxon>
        <taxon>Agaricomycetes</taxon>
        <taxon>Sebacinales</taxon>
        <taxon>Serendipitaceae</taxon>
        <taxon>Serendipita</taxon>
    </lineage>
</organism>
<dbReference type="Proteomes" id="UP000007148">
    <property type="component" value="Unassembled WGS sequence"/>
</dbReference>
<comment type="caution">
    <text evidence="1">The sequence shown here is derived from an EMBL/GenBank/DDBJ whole genome shotgun (WGS) entry which is preliminary data.</text>
</comment>
<dbReference type="AlphaFoldDB" id="G4TTV2"/>
<evidence type="ECO:0000313" key="1">
    <source>
        <dbReference type="EMBL" id="CCA74745.1"/>
    </source>
</evidence>
<sequence>MTVRFQMCDTWGDMVEELLCWEEFSTYYRRVQIIHAIPENIFDSEGISWYSQAARAFKTEVWRQYDEHSDEDEEDS</sequence>
<evidence type="ECO:0000313" key="2">
    <source>
        <dbReference type="Proteomes" id="UP000007148"/>
    </source>
</evidence>
<gene>
    <name evidence="1" type="ORF">PIIN_08703</name>
</gene>
<dbReference type="HOGENOM" id="CLU_2655400_0_0_1"/>
<dbReference type="EMBL" id="CAFZ01000349">
    <property type="protein sequence ID" value="CCA74745.1"/>
    <property type="molecule type" value="Genomic_DNA"/>
</dbReference>
<keyword evidence="2" id="KW-1185">Reference proteome</keyword>